<keyword evidence="1" id="KW-0472">Membrane</keyword>
<dbReference type="InterPro" id="IPR050248">
    <property type="entry name" value="Polysacc_deacetylase_ArnD"/>
</dbReference>
<dbReference type="PROSITE" id="PS51677">
    <property type="entry name" value="NODB"/>
    <property type="match status" value="1"/>
</dbReference>
<evidence type="ECO:0000256" key="1">
    <source>
        <dbReference type="SAM" id="Phobius"/>
    </source>
</evidence>
<dbReference type="RefSeq" id="WP_002579411.1">
    <property type="nucleotide sequence ID" value="NZ_CAVLFH010000001.1"/>
</dbReference>
<sequence length="249" mass="28478">MKQYIKNILIAIIISLISVNYIGMKIKPEAAERKVVYLTFDDGPSFSNTDSILDLLCKNNVKATFCVVGNNAVRNKGTMRRINSSGMGILPHCNNHDYTEIYSSTENYVNDLNKCMKTINGIINEERTYNMVRMPGGSTNTVCTRDVLSNIKSYLKSRDINYIDWTIDCGDTRRSCVACNTIKENVEEMCGKNIVEVVLMHDLENKKTTTEALQGIIDDYKKLGYEFKTIESMEPWEFDYLINRKVINR</sequence>
<keyword evidence="1" id="KW-1133">Transmembrane helix</keyword>
<protein>
    <submittedName>
        <fullName evidence="3">Peptidoglycan-N-acetylglucosamine deacetylase</fullName>
    </submittedName>
</protein>
<proteinExistence type="predicted"/>
<dbReference type="InterPro" id="IPR002509">
    <property type="entry name" value="NODB_dom"/>
</dbReference>
<dbReference type="PANTHER" id="PTHR10587">
    <property type="entry name" value="GLYCOSYL TRANSFERASE-RELATED"/>
    <property type="match status" value="1"/>
</dbReference>
<accession>A0A2S7FAI0</accession>
<dbReference type="Gene3D" id="3.20.20.370">
    <property type="entry name" value="Glycoside hydrolase/deacetylase"/>
    <property type="match status" value="1"/>
</dbReference>
<dbReference type="GO" id="GO:0016810">
    <property type="term" value="F:hydrolase activity, acting on carbon-nitrogen (but not peptide) bonds"/>
    <property type="evidence" value="ECO:0007669"/>
    <property type="project" value="InterPro"/>
</dbReference>
<comment type="caution">
    <text evidence="3">The sequence shown here is derived from an EMBL/GenBank/DDBJ whole genome shotgun (WGS) entry which is preliminary data.</text>
</comment>
<feature type="domain" description="NodB homology" evidence="2">
    <location>
        <begin position="34"/>
        <end position="228"/>
    </location>
</feature>
<dbReference type="AlphaFoldDB" id="A0A2S7FAI0"/>
<name>A0A2S7FAI0_CLOBU</name>
<dbReference type="SUPFAM" id="SSF88713">
    <property type="entry name" value="Glycoside hydrolase/deacetylase"/>
    <property type="match status" value="1"/>
</dbReference>
<dbReference type="CDD" id="cd10944">
    <property type="entry name" value="CE4_SmPgdA_like"/>
    <property type="match status" value="1"/>
</dbReference>
<evidence type="ECO:0000313" key="3">
    <source>
        <dbReference type="EMBL" id="PPV14802.1"/>
    </source>
</evidence>
<dbReference type="InterPro" id="IPR011330">
    <property type="entry name" value="Glyco_hydro/deAcase_b/a-brl"/>
</dbReference>
<dbReference type="Proteomes" id="UP000238081">
    <property type="component" value="Unassembled WGS sequence"/>
</dbReference>
<gene>
    <name evidence="3" type="ORF">AWN73_13575</name>
</gene>
<dbReference type="PANTHER" id="PTHR10587:SF125">
    <property type="entry name" value="POLYSACCHARIDE DEACETYLASE YHEN-RELATED"/>
    <property type="match status" value="1"/>
</dbReference>
<dbReference type="GO" id="GO:0005975">
    <property type="term" value="P:carbohydrate metabolic process"/>
    <property type="evidence" value="ECO:0007669"/>
    <property type="project" value="InterPro"/>
</dbReference>
<keyword evidence="1" id="KW-0812">Transmembrane</keyword>
<evidence type="ECO:0000259" key="2">
    <source>
        <dbReference type="PROSITE" id="PS51677"/>
    </source>
</evidence>
<feature type="transmembrane region" description="Helical" evidence="1">
    <location>
        <begin position="7"/>
        <end position="24"/>
    </location>
</feature>
<evidence type="ECO:0000313" key="4">
    <source>
        <dbReference type="Proteomes" id="UP000238081"/>
    </source>
</evidence>
<dbReference type="Pfam" id="PF01522">
    <property type="entry name" value="Polysacc_deac_1"/>
    <property type="match status" value="1"/>
</dbReference>
<dbReference type="EMBL" id="LRDH01000106">
    <property type="protein sequence ID" value="PPV14802.1"/>
    <property type="molecule type" value="Genomic_DNA"/>
</dbReference>
<reference evidence="3 4" key="1">
    <citation type="submission" date="2016-01" db="EMBL/GenBank/DDBJ databases">
        <title>Characterization of the Clostridium difficile lineages that are prevalent in Hong Kong and China.</title>
        <authorList>
            <person name="Kwok J.S.-L."/>
            <person name="Lam W.-Y."/>
            <person name="Ip M."/>
            <person name="Chan T.-F."/>
            <person name="Hawkey P.M."/>
            <person name="Tsui S.K.-W."/>
        </authorList>
    </citation>
    <scope>NUCLEOTIDE SEQUENCE [LARGE SCALE GENOMIC DNA]</scope>
    <source>
        <strain evidence="3 4">300064</strain>
    </source>
</reference>
<organism evidence="3 4">
    <name type="scientific">Clostridium butyricum</name>
    <dbReference type="NCBI Taxonomy" id="1492"/>
    <lineage>
        <taxon>Bacteria</taxon>
        <taxon>Bacillati</taxon>
        <taxon>Bacillota</taxon>
        <taxon>Clostridia</taxon>
        <taxon>Eubacteriales</taxon>
        <taxon>Clostridiaceae</taxon>
        <taxon>Clostridium</taxon>
    </lineage>
</organism>